<accession>A0A814JGP3</accession>
<dbReference type="SUPFAM" id="SSF81321">
    <property type="entry name" value="Family A G protein-coupled receptor-like"/>
    <property type="match status" value="1"/>
</dbReference>
<comment type="caution">
    <text evidence="7">The sequence shown here is derived from an EMBL/GenBank/DDBJ whole genome shotgun (WGS) entry which is preliminary data.</text>
</comment>
<feature type="transmembrane region" description="Helical" evidence="5">
    <location>
        <begin position="62"/>
        <end position="84"/>
    </location>
</feature>
<feature type="domain" description="G-protein coupled receptors family 1 profile" evidence="6">
    <location>
        <begin position="1"/>
        <end position="248"/>
    </location>
</feature>
<evidence type="ECO:0000256" key="4">
    <source>
        <dbReference type="ARBA" id="ARBA00023136"/>
    </source>
</evidence>
<feature type="transmembrane region" description="Helical" evidence="5">
    <location>
        <begin position="229"/>
        <end position="251"/>
    </location>
</feature>
<dbReference type="AlphaFoldDB" id="A0A814JGP3"/>
<dbReference type="EMBL" id="CAJNOI010000089">
    <property type="protein sequence ID" value="CAF1037365.1"/>
    <property type="molecule type" value="Genomic_DNA"/>
</dbReference>
<gene>
    <name evidence="7" type="ORF">BJG266_LOCUS17870</name>
    <name evidence="8" type="ORF">QVE165_LOCUS43511</name>
</gene>
<evidence type="ECO:0000313" key="10">
    <source>
        <dbReference type="Proteomes" id="UP000663877"/>
    </source>
</evidence>
<evidence type="ECO:0000313" key="7">
    <source>
        <dbReference type="EMBL" id="CAF1037365.1"/>
    </source>
</evidence>
<dbReference type="Proteomes" id="UP000663832">
    <property type="component" value="Unassembled WGS sequence"/>
</dbReference>
<dbReference type="InterPro" id="IPR017452">
    <property type="entry name" value="GPCR_Rhodpsn_7TM"/>
</dbReference>
<evidence type="ECO:0000313" key="9">
    <source>
        <dbReference type="Proteomes" id="UP000663832"/>
    </source>
</evidence>
<keyword evidence="2 5" id="KW-0812">Transmembrane</keyword>
<feature type="transmembrane region" description="Helical" evidence="5">
    <location>
        <begin position="105"/>
        <end position="125"/>
    </location>
</feature>
<proteinExistence type="predicted"/>
<dbReference type="Proteomes" id="UP000663877">
    <property type="component" value="Unassembled WGS sequence"/>
</dbReference>
<sequence length="284" mass="32644">MTIVIMSTKRSYRTKPSTFFMLLSAIAGCIHLINATLARILTTGFDIDLTRTSSVLCKLRQFVYMIVPGFAITCDWLSTINQFLVTSRSVRLRRLSNMKLAYRTITIVIIFWIVPGIPTLIFANIKSGTCMIDNFILQIYYVYVNTWSFYTTIPIIILIIFGILAYRNMRLLVNVRQLRGIDRQLTFMVCAQVLLIVIGIAPYALFNIYSISTAQWNKDIEQKNKENFVINMIALIGTIEFGASFYLFIIISSSFRQQVKQYLCCCWPQTNIVQPIDMNVLPIN</sequence>
<dbReference type="GO" id="GO:0016020">
    <property type="term" value="C:membrane"/>
    <property type="evidence" value="ECO:0007669"/>
    <property type="project" value="UniProtKB-SubCell"/>
</dbReference>
<evidence type="ECO:0000256" key="3">
    <source>
        <dbReference type="ARBA" id="ARBA00022989"/>
    </source>
</evidence>
<keyword evidence="3 5" id="KW-1133">Transmembrane helix</keyword>
<evidence type="ECO:0000313" key="8">
    <source>
        <dbReference type="EMBL" id="CAF1501142.1"/>
    </source>
</evidence>
<comment type="subcellular location">
    <subcellularLocation>
        <location evidence="1">Membrane</location>
    </subcellularLocation>
</comment>
<reference evidence="7" key="1">
    <citation type="submission" date="2021-02" db="EMBL/GenBank/DDBJ databases">
        <authorList>
            <person name="Nowell W R."/>
        </authorList>
    </citation>
    <scope>NUCLEOTIDE SEQUENCE</scope>
</reference>
<dbReference type="EMBL" id="CAJNOM010000560">
    <property type="protein sequence ID" value="CAF1501142.1"/>
    <property type="molecule type" value="Genomic_DNA"/>
</dbReference>
<evidence type="ECO:0000256" key="2">
    <source>
        <dbReference type="ARBA" id="ARBA00022692"/>
    </source>
</evidence>
<dbReference type="Gene3D" id="1.20.1070.10">
    <property type="entry name" value="Rhodopsin 7-helix transmembrane proteins"/>
    <property type="match status" value="1"/>
</dbReference>
<keyword evidence="4 5" id="KW-0472">Membrane</keyword>
<evidence type="ECO:0000256" key="1">
    <source>
        <dbReference type="ARBA" id="ARBA00004370"/>
    </source>
</evidence>
<name>A0A814JGP3_9BILA</name>
<evidence type="ECO:0000256" key="5">
    <source>
        <dbReference type="SAM" id="Phobius"/>
    </source>
</evidence>
<feature type="transmembrane region" description="Helical" evidence="5">
    <location>
        <begin position="187"/>
        <end position="209"/>
    </location>
</feature>
<feature type="transmembrane region" description="Helical" evidence="5">
    <location>
        <begin position="147"/>
        <end position="166"/>
    </location>
</feature>
<keyword evidence="9" id="KW-1185">Reference proteome</keyword>
<protein>
    <recommendedName>
        <fullName evidence="6">G-protein coupled receptors family 1 profile domain-containing protein</fullName>
    </recommendedName>
</protein>
<dbReference type="OrthoDB" id="10294675at2759"/>
<evidence type="ECO:0000259" key="6">
    <source>
        <dbReference type="PROSITE" id="PS50262"/>
    </source>
</evidence>
<dbReference type="PROSITE" id="PS50262">
    <property type="entry name" value="G_PROTEIN_RECEP_F1_2"/>
    <property type="match status" value="1"/>
</dbReference>
<organism evidence="7 10">
    <name type="scientific">Adineta steineri</name>
    <dbReference type="NCBI Taxonomy" id="433720"/>
    <lineage>
        <taxon>Eukaryota</taxon>
        <taxon>Metazoa</taxon>
        <taxon>Spiralia</taxon>
        <taxon>Gnathifera</taxon>
        <taxon>Rotifera</taxon>
        <taxon>Eurotatoria</taxon>
        <taxon>Bdelloidea</taxon>
        <taxon>Adinetida</taxon>
        <taxon>Adinetidae</taxon>
        <taxon>Adineta</taxon>
    </lineage>
</organism>